<proteinExistence type="predicted"/>
<keyword evidence="5" id="KW-0408">Iron</keyword>
<evidence type="ECO:0000256" key="2">
    <source>
        <dbReference type="ARBA" id="ARBA00022617"/>
    </source>
</evidence>
<dbReference type="InterPro" id="IPR020942">
    <property type="entry name" value="Cyt_c_III_dom"/>
</dbReference>
<dbReference type="InterPro" id="IPR036280">
    <property type="entry name" value="Multihaem_cyt_sf"/>
</dbReference>
<dbReference type="GO" id="GO:0009055">
    <property type="term" value="F:electron transfer activity"/>
    <property type="evidence" value="ECO:0007669"/>
    <property type="project" value="InterPro"/>
</dbReference>
<evidence type="ECO:0000313" key="9">
    <source>
        <dbReference type="Proteomes" id="UP000427906"/>
    </source>
</evidence>
<evidence type="ECO:0000259" key="7">
    <source>
        <dbReference type="Pfam" id="PF02085"/>
    </source>
</evidence>
<dbReference type="CDD" id="cd08168">
    <property type="entry name" value="Cytochrom_C3"/>
    <property type="match status" value="1"/>
</dbReference>
<evidence type="ECO:0000256" key="1">
    <source>
        <dbReference type="ARBA" id="ARBA00022448"/>
    </source>
</evidence>
<keyword evidence="6" id="KW-0732">Signal</keyword>
<dbReference type="SUPFAM" id="SSF48695">
    <property type="entry name" value="Multiheme cytochromes"/>
    <property type="match status" value="1"/>
</dbReference>
<accession>A0A5K7YPG8</accession>
<gene>
    <name evidence="8" type="ORF">DSCA_27410</name>
</gene>
<dbReference type="Proteomes" id="UP000427906">
    <property type="component" value="Chromosome"/>
</dbReference>
<dbReference type="PROSITE" id="PS51257">
    <property type="entry name" value="PROKAR_LIPOPROTEIN"/>
    <property type="match status" value="1"/>
</dbReference>
<evidence type="ECO:0000256" key="6">
    <source>
        <dbReference type="SAM" id="SignalP"/>
    </source>
</evidence>
<reference evidence="8 9" key="1">
    <citation type="submission" date="2019-11" db="EMBL/GenBank/DDBJ databases">
        <title>Comparative genomics of hydrocarbon-degrading Desulfosarcina strains.</title>
        <authorList>
            <person name="Watanabe M."/>
            <person name="Kojima H."/>
            <person name="Fukui M."/>
        </authorList>
    </citation>
    <scope>NUCLEOTIDE SEQUENCE [LARGE SCALE GENOMIC DNA]</scope>
    <source>
        <strain evidence="8 9">PL12</strain>
    </source>
</reference>
<dbReference type="EMBL" id="AP021874">
    <property type="protein sequence ID" value="BBO68811.1"/>
    <property type="molecule type" value="Genomic_DNA"/>
</dbReference>
<evidence type="ECO:0000256" key="4">
    <source>
        <dbReference type="ARBA" id="ARBA00022982"/>
    </source>
</evidence>
<evidence type="ECO:0000313" key="8">
    <source>
        <dbReference type="EMBL" id="BBO68811.1"/>
    </source>
</evidence>
<name>A0A5K7YPG8_9BACT</name>
<dbReference type="RefSeq" id="WP_167527764.1">
    <property type="nucleotide sequence ID" value="NZ_AP021874.1"/>
</dbReference>
<sequence length="158" mass="17016">MRSLSFVGVLLLIGMIACASLGIAVAGDEEMCVTMGTIVLEPPDTVEAKRAAVEFQHGLHMVIACNNCHHTWEGTEPITGCMTAGCHDLDTLPRKEGSKIIDKDQAFRYYKNAYHGQCIGCHKTMKLEIQEMANTLAAIDGQLPATGPTGCIGCHPKE</sequence>
<keyword evidence="3" id="KW-0479">Metal-binding</keyword>
<dbReference type="GO" id="GO:0020037">
    <property type="term" value="F:heme binding"/>
    <property type="evidence" value="ECO:0007669"/>
    <property type="project" value="InterPro"/>
</dbReference>
<feature type="chain" id="PRO_5024270123" evidence="6">
    <location>
        <begin position="20"/>
        <end position="158"/>
    </location>
</feature>
<keyword evidence="9" id="KW-1185">Reference proteome</keyword>
<feature type="domain" description="Class III cytochrome C" evidence="7">
    <location>
        <begin position="44"/>
        <end position="155"/>
    </location>
</feature>
<keyword evidence="2" id="KW-0349">Heme</keyword>
<feature type="signal peptide" evidence="6">
    <location>
        <begin position="1"/>
        <end position="19"/>
    </location>
</feature>
<dbReference type="AlphaFoldDB" id="A0A5K7YPG8"/>
<dbReference type="Gene3D" id="3.90.10.10">
    <property type="entry name" value="Cytochrome C3"/>
    <property type="match status" value="1"/>
</dbReference>
<dbReference type="Pfam" id="PF02085">
    <property type="entry name" value="Cytochrom_CIII"/>
    <property type="match status" value="1"/>
</dbReference>
<organism evidence="8 9">
    <name type="scientific">Desulfosarcina alkanivorans</name>
    <dbReference type="NCBI Taxonomy" id="571177"/>
    <lineage>
        <taxon>Bacteria</taxon>
        <taxon>Pseudomonadati</taxon>
        <taxon>Thermodesulfobacteriota</taxon>
        <taxon>Desulfobacteria</taxon>
        <taxon>Desulfobacterales</taxon>
        <taxon>Desulfosarcinaceae</taxon>
        <taxon>Desulfosarcina</taxon>
    </lineage>
</organism>
<evidence type="ECO:0000256" key="5">
    <source>
        <dbReference type="ARBA" id="ARBA00023004"/>
    </source>
</evidence>
<keyword evidence="1" id="KW-0813">Transport</keyword>
<evidence type="ECO:0000256" key="3">
    <source>
        <dbReference type="ARBA" id="ARBA00022723"/>
    </source>
</evidence>
<dbReference type="GO" id="GO:0046872">
    <property type="term" value="F:metal ion binding"/>
    <property type="evidence" value="ECO:0007669"/>
    <property type="project" value="UniProtKB-KW"/>
</dbReference>
<protein>
    <submittedName>
        <fullName evidence="8">Cytochrome c3</fullName>
    </submittedName>
</protein>
<keyword evidence="4" id="KW-0249">Electron transport</keyword>
<dbReference type="KEGG" id="dalk:DSCA_27410"/>